<dbReference type="GO" id="GO:0005886">
    <property type="term" value="C:plasma membrane"/>
    <property type="evidence" value="ECO:0007669"/>
    <property type="project" value="UniProtKB-SubCell"/>
</dbReference>
<evidence type="ECO:0000256" key="14">
    <source>
        <dbReference type="ARBA" id="ARBA00022842"/>
    </source>
</evidence>
<dbReference type="SMART" id="SM00387">
    <property type="entry name" value="HATPase_c"/>
    <property type="match status" value="1"/>
</dbReference>
<keyword evidence="18" id="KW-0346">Stress response</keyword>
<evidence type="ECO:0000256" key="6">
    <source>
        <dbReference type="ARBA" id="ARBA00022475"/>
    </source>
</evidence>
<evidence type="ECO:0000256" key="22">
    <source>
        <dbReference type="ARBA" id="ARBA00041776"/>
    </source>
</evidence>
<dbReference type="CDD" id="cd00075">
    <property type="entry name" value="HATPase"/>
    <property type="match status" value="1"/>
</dbReference>
<dbReference type="EMBL" id="PVTJ01000003">
    <property type="protein sequence ID" value="PRY59827.1"/>
    <property type="molecule type" value="Genomic_DNA"/>
</dbReference>
<feature type="domain" description="Histidine kinase" evidence="24">
    <location>
        <begin position="271"/>
        <end position="490"/>
    </location>
</feature>
<comment type="subcellular location">
    <subcellularLocation>
        <location evidence="4">Cell membrane</location>
        <topology evidence="4">Multi-pass membrane protein</topology>
    </subcellularLocation>
</comment>
<evidence type="ECO:0000256" key="3">
    <source>
        <dbReference type="ARBA" id="ARBA00001946"/>
    </source>
</evidence>
<dbReference type="InterPro" id="IPR004358">
    <property type="entry name" value="Sig_transdc_His_kin-like_C"/>
</dbReference>
<dbReference type="InterPro" id="IPR003594">
    <property type="entry name" value="HATPase_dom"/>
</dbReference>
<evidence type="ECO:0000256" key="8">
    <source>
        <dbReference type="ARBA" id="ARBA00022679"/>
    </source>
</evidence>
<dbReference type="InterPro" id="IPR005467">
    <property type="entry name" value="His_kinase_dom"/>
</dbReference>
<feature type="domain" description="HAMP" evidence="25">
    <location>
        <begin position="210"/>
        <end position="263"/>
    </location>
</feature>
<dbReference type="InterPro" id="IPR036890">
    <property type="entry name" value="HATPase_C_sf"/>
</dbReference>
<keyword evidence="16 23" id="KW-1133">Transmembrane helix</keyword>
<dbReference type="OrthoDB" id="9786919at2"/>
<keyword evidence="12" id="KW-0378">Hydrolase</keyword>
<reference evidence="26 27" key="1">
    <citation type="submission" date="2018-03" db="EMBL/GenBank/DDBJ databases">
        <title>Genomic Encyclopedia of Type Strains, Phase III (KMG-III): the genomes of soil and plant-associated and newly described type strains.</title>
        <authorList>
            <person name="Whitman W."/>
        </authorList>
    </citation>
    <scope>NUCLEOTIDE SEQUENCE [LARGE SCALE GENOMIC DNA]</scope>
    <source>
        <strain evidence="26 27">CGMCC 4.7067</strain>
    </source>
</reference>
<dbReference type="SUPFAM" id="SSF47384">
    <property type="entry name" value="Homodimeric domain of signal transducing histidine kinase"/>
    <property type="match status" value="1"/>
</dbReference>
<keyword evidence="17" id="KW-0902">Two-component regulatory system</keyword>
<comment type="catalytic activity">
    <reaction evidence="1">
        <text>ATP + protein L-histidine = ADP + protein N-phospho-L-histidine.</text>
        <dbReference type="EC" id="2.7.13.3"/>
    </reaction>
</comment>
<dbReference type="InterPro" id="IPR003661">
    <property type="entry name" value="HisK_dim/P_dom"/>
</dbReference>
<gene>
    <name evidence="26" type="ORF">B0I28_103301</name>
</gene>
<dbReference type="Proteomes" id="UP000238176">
    <property type="component" value="Unassembled WGS sequence"/>
</dbReference>
<evidence type="ECO:0000256" key="17">
    <source>
        <dbReference type="ARBA" id="ARBA00023012"/>
    </source>
</evidence>
<comment type="cofactor">
    <cofactor evidence="2">
        <name>Mn(2+)</name>
        <dbReference type="ChEBI" id="CHEBI:29035"/>
    </cofactor>
</comment>
<dbReference type="PROSITE" id="PS50885">
    <property type="entry name" value="HAMP"/>
    <property type="match status" value="1"/>
</dbReference>
<dbReference type="Gene3D" id="1.10.287.130">
    <property type="match status" value="1"/>
</dbReference>
<dbReference type="PRINTS" id="PR00344">
    <property type="entry name" value="BCTRLSENSOR"/>
</dbReference>
<comment type="caution">
    <text evidence="26">The sequence shown here is derived from an EMBL/GenBank/DDBJ whole genome shotgun (WGS) entry which is preliminary data.</text>
</comment>
<dbReference type="GO" id="GO:0000155">
    <property type="term" value="F:phosphorelay sensor kinase activity"/>
    <property type="evidence" value="ECO:0007669"/>
    <property type="project" value="InterPro"/>
</dbReference>
<dbReference type="PANTHER" id="PTHR44936:SF9">
    <property type="entry name" value="SENSOR PROTEIN CREC"/>
    <property type="match status" value="1"/>
</dbReference>
<dbReference type="GO" id="GO:0004721">
    <property type="term" value="F:phosphoprotein phosphatase activity"/>
    <property type="evidence" value="ECO:0007669"/>
    <property type="project" value="UniProtKB-KW"/>
</dbReference>
<feature type="transmembrane region" description="Helical" evidence="23">
    <location>
        <begin position="186"/>
        <end position="209"/>
    </location>
</feature>
<dbReference type="PROSITE" id="PS50109">
    <property type="entry name" value="HIS_KIN"/>
    <property type="match status" value="1"/>
</dbReference>
<keyword evidence="10" id="KW-0547">Nucleotide-binding</keyword>
<evidence type="ECO:0000313" key="27">
    <source>
        <dbReference type="Proteomes" id="UP000238176"/>
    </source>
</evidence>
<evidence type="ECO:0000256" key="9">
    <source>
        <dbReference type="ARBA" id="ARBA00022692"/>
    </source>
</evidence>
<evidence type="ECO:0000256" key="10">
    <source>
        <dbReference type="ARBA" id="ARBA00022741"/>
    </source>
</evidence>
<dbReference type="Pfam" id="PF02518">
    <property type="entry name" value="HATPase_c"/>
    <property type="match status" value="1"/>
</dbReference>
<dbReference type="InterPro" id="IPR036097">
    <property type="entry name" value="HisK_dim/P_sf"/>
</dbReference>
<evidence type="ECO:0000256" key="23">
    <source>
        <dbReference type="SAM" id="Phobius"/>
    </source>
</evidence>
<dbReference type="SUPFAM" id="SSF55874">
    <property type="entry name" value="ATPase domain of HSP90 chaperone/DNA topoisomerase II/histidine kinase"/>
    <property type="match status" value="1"/>
</dbReference>
<evidence type="ECO:0000256" key="5">
    <source>
        <dbReference type="ARBA" id="ARBA00012438"/>
    </source>
</evidence>
<dbReference type="EC" id="2.7.13.3" evidence="5"/>
<sequence length="503" mass="53570">MRLRPRHRPGRLSMHARVALLTAIGVMFAVAVVSLSGWYMMRKRMYENLDAQLQSDAQTAAQAETPDDALHDMYAADLPASDWRDEMDDLPAEAQRLLDADGPPPPIIVRFLDADGVPVSSTEGAEWLGSAHPPPILIADRRIGVDLDDAGPGELRVYRVATVATDDGAVQVARLVTGIEGVLEDLLFLVAYVGFLGALLSGVVGWGVARTGLRPLHRLTGAVEDVARTQDLHSVITVDGQDEIARLATAFNRMMTALNTAKAAQQQLVQDAGHELRTPLTSLRNNVELLTYAETQADSGRTLAAEDRARLLRDLGTQAEELTALTAELVELAMENTDPEPLVPLDLADVVHGAVTRARARWPGIVFAVTIAHAVMDGQPGGLARMVLNLLDNAAKWSPQGGVVEVRLRISPSGGRAVLTVADEGPGIGEPDRPKVFERFYRAAEARSMPGSGLGLAIVAQVVATHGGDAEAGASLSGGAELRVSLPVSGRQRQFLGKPATAS</sequence>
<keyword evidence="20" id="KW-0464">Manganese</keyword>
<dbReference type="InterPro" id="IPR003660">
    <property type="entry name" value="HAMP_dom"/>
</dbReference>
<keyword evidence="14" id="KW-0460">Magnesium</keyword>
<evidence type="ECO:0000256" key="15">
    <source>
        <dbReference type="ARBA" id="ARBA00022912"/>
    </source>
</evidence>
<dbReference type="SMART" id="SM00304">
    <property type="entry name" value="HAMP"/>
    <property type="match status" value="1"/>
</dbReference>
<evidence type="ECO:0000256" key="7">
    <source>
        <dbReference type="ARBA" id="ARBA00022553"/>
    </source>
</evidence>
<dbReference type="SMART" id="SM00388">
    <property type="entry name" value="HisKA"/>
    <property type="match status" value="1"/>
</dbReference>
<dbReference type="Pfam" id="PF00512">
    <property type="entry name" value="HisKA"/>
    <property type="match status" value="1"/>
</dbReference>
<dbReference type="Pfam" id="PF00672">
    <property type="entry name" value="HAMP"/>
    <property type="match status" value="1"/>
</dbReference>
<evidence type="ECO:0000256" key="2">
    <source>
        <dbReference type="ARBA" id="ARBA00001936"/>
    </source>
</evidence>
<keyword evidence="27" id="KW-1185">Reference proteome</keyword>
<evidence type="ECO:0000256" key="21">
    <source>
        <dbReference type="ARBA" id="ARBA00040454"/>
    </source>
</evidence>
<dbReference type="PANTHER" id="PTHR44936">
    <property type="entry name" value="SENSOR PROTEIN CREC"/>
    <property type="match status" value="1"/>
</dbReference>
<organism evidence="26 27">
    <name type="scientific">Glycomyces artemisiae</name>
    <dbReference type="NCBI Taxonomy" id="1076443"/>
    <lineage>
        <taxon>Bacteria</taxon>
        <taxon>Bacillati</taxon>
        <taxon>Actinomycetota</taxon>
        <taxon>Actinomycetes</taxon>
        <taxon>Glycomycetales</taxon>
        <taxon>Glycomycetaceae</taxon>
        <taxon>Glycomyces</taxon>
    </lineage>
</organism>
<dbReference type="CDD" id="cd06225">
    <property type="entry name" value="HAMP"/>
    <property type="match status" value="1"/>
</dbReference>
<keyword evidence="19" id="KW-0843">Virulence</keyword>
<evidence type="ECO:0000256" key="18">
    <source>
        <dbReference type="ARBA" id="ARBA00023016"/>
    </source>
</evidence>
<keyword evidence="11 26" id="KW-0418">Kinase</keyword>
<dbReference type="CDD" id="cd00082">
    <property type="entry name" value="HisKA"/>
    <property type="match status" value="1"/>
</dbReference>
<name>A0A2T0UPR9_9ACTN</name>
<evidence type="ECO:0000256" key="12">
    <source>
        <dbReference type="ARBA" id="ARBA00022801"/>
    </source>
</evidence>
<dbReference type="GO" id="GO:0005524">
    <property type="term" value="F:ATP binding"/>
    <property type="evidence" value="ECO:0007669"/>
    <property type="project" value="UniProtKB-KW"/>
</dbReference>
<accession>A0A2T0UPR9</accession>
<evidence type="ECO:0000256" key="1">
    <source>
        <dbReference type="ARBA" id="ARBA00000085"/>
    </source>
</evidence>
<evidence type="ECO:0000259" key="25">
    <source>
        <dbReference type="PROSITE" id="PS50885"/>
    </source>
</evidence>
<dbReference type="SUPFAM" id="SSF158472">
    <property type="entry name" value="HAMP domain-like"/>
    <property type="match status" value="1"/>
</dbReference>
<keyword evidence="15" id="KW-0904">Protein phosphatase</keyword>
<dbReference type="Gene3D" id="6.10.340.10">
    <property type="match status" value="1"/>
</dbReference>
<evidence type="ECO:0000313" key="26">
    <source>
        <dbReference type="EMBL" id="PRY59827.1"/>
    </source>
</evidence>
<evidence type="ECO:0000256" key="16">
    <source>
        <dbReference type="ARBA" id="ARBA00022989"/>
    </source>
</evidence>
<dbReference type="Gene3D" id="3.30.565.10">
    <property type="entry name" value="Histidine kinase-like ATPase, C-terminal domain"/>
    <property type="match status" value="1"/>
</dbReference>
<feature type="transmembrane region" description="Helical" evidence="23">
    <location>
        <begin position="20"/>
        <end position="41"/>
    </location>
</feature>
<evidence type="ECO:0000256" key="13">
    <source>
        <dbReference type="ARBA" id="ARBA00022840"/>
    </source>
</evidence>
<evidence type="ECO:0000256" key="11">
    <source>
        <dbReference type="ARBA" id="ARBA00022777"/>
    </source>
</evidence>
<evidence type="ECO:0000256" key="20">
    <source>
        <dbReference type="ARBA" id="ARBA00023211"/>
    </source>
</evidence>
<protein>
    <recommendedName>
        <fullName evidence="21">Signal transduction histidine-protein kinase/phosphatase MprB</fullName>
        <ecNumber evidence="5">2.7.13.3</ecNumber>
    </recommendedName>
    <alternativeName>
        <fullName evidence="22">Mycobacterial persistence regulator B</fullName>
    </alternativeName>
</protein>
<keyword evidence="23" id="KW-0472">Membrane</keyword>
<keyword evidence="7" id="KW-0597">Phosphoprotein</keyword>
<evidence type="ECO:0000259" key="24">
    <source>
        <dbReference type="PROSITE" id="PS50109"/>
    </source>
</evidence>
<evidence type="ECO:0000256" key="19">
    <source>
        <dbReference type="ARBA" id="ARBA00023026"/>
    </source>
</evidence>
<keyword evidence="13" id="KW-0067">ATP-binding</keyword>
<keyword evidence="6" id="KW-1003">Cell membrane</keyword>
<keyword evidence="8" id="KW-0808">Transferase</keyword>
<keyword evidence="9 23" id="KW-0812">Transmembrane</keyword>
<proteinExistence type="predicted"/>
<comment type="cofactor">
    <cofactor evidence="3">
        <name>Mg(2+)</name>
        <dbReference type="ChEBI" id="CHEBI:18420"/>
    </cofactor>
</comment>
<dbReference type="InterPro" id="IPR050980">
    <property type="entry name" value="2C_sensor_his_kinase"/>
</dbReference>
<evidence type="ECO:0000256" key="4">
    <source>
        <dbReference type="ARBA" id="ARBA00004651"/>
    </source>
</evidence>
<dbReference type="AlphaFoldDB" id="A0A2T0UPR9"/>